<dbReference type="PROSITE" id="PS00113">
    <property type="entry name" value="ADENYLATE_KINASE"/>
    <property type="match status" value="1"/>
</dbReference>
<sequence>MRSSIGLSERLKSLDKGQNPFDKNEDRRETRSEAMADLEDVQTVDLMSELLRRLKCSQKPDKRLIFIGPPGSGKGTQSPIVKDEFCLCHLSTGDMLRAAVASKTTLGLKAKEAMDKGALVTDELVVAAVASKTTLGLKAKEAMDKGALVTDELVVGIIDEAMNKPKCQKGFILDGFPRTVAQAEKLDEMLKKRGTGIDKVLNFAIDDSVLEERITGRWIHPSSGRSYHTKFAPPKTPGVDDITGEPLIQRKDDNAEVLRSRLAAFHTQTEPVIDYYAKKAVLTNIHAEKAPQEVTSEVQKALS</sequence>
<evidence type="ECO:0000313" key="12">
    <source>
        <dbReference type="EMBL" id="KAF3566410.1"/>
    </source>
</evidence>
<evidence type="ECO:0000256" key="4">
    <source>
        <dbReference type="ARBA" id="ARBA00012955"/>
    </source>
</evidence>
<evidence type="ECO:0000256" key="9">
    <source>
        <dbReference type="RuleBase" id="RU003330"/>
    </source>
</evidence>
<feature type="domain" description="Adenylate kinase active site lid" evidence="11">
    <location>
        <begin position="217"/>
        <end position="252"/>
    </location>
</feature>
<dbReference type="PRINTS" id="PR00094">
    <property type="entry name" value="ADENYLTKNASE"/>
</dbReference>
<evidence type="ECO:0000256" key="8">
    <source>
        <dbReference type="ARBA" id="ARBA00031517"/>
    </source>
</evidence>
<comment type="similarity">
    <text evidence="2 9">Belongs to the adenylate kinase family.</text>
</comment>
<dbReference type="HAMAP" id="MF_00235">
    <property type="entry name" value="Adenylate_kinase_Adk"/>
    <property type="match status" value="1"/>
</dbReference>
<evidence type="ECO:0000313" key="13">
    <source>
        <dbReference type="Proteomes" id="UP000266723"/>
    </source>
</evidence>
<dbReference type="InterPro" id="IPR006259">
    <property type="entry name" value="Adenyl_kin_sub"/>
</dbReference>
<dbReference type="Pfam" id="PF05191">
    <property type="entry name" value="ADK_lid"/>
    <property type="match status" value="1"/>
</dbReference>
<dbReference type="EMBL" id="QGKV02000759">
    <property type="protein sequence ID" value="KAF3566410.1"/>
    <property type="molecule type" value="Genomic_DNA"/>
</dbReference>
<name>A0ABQ7D3Y6_BRACR</name>
<evidence type="ECO:0000256" key="3">
    <source>
        <dbReference type="ARBA" id="ARBA00011245"/>
    </source>
</evidence>
<accession>A0ABQ7D3Y6</accession>
<comment type="catalytic activity">
    <reaction evidence="1">
        <text>AMP + ATP = 2 ADP</text>
        <dbReference type="Rhea" id="RHEA:12973"/>
        <dbReference type="ChEBI" id="CHEBI:30616"/>
        <dbReference type="ChEBI" id="CHEBI:456215"/>
        <dbReference type="ChEBI" id="CHEBI:456216"/>
        <dbReference type="EC" id="2.7.4.3"/>
    </reaction>
</comment>
<comment type="subunit">
    <text evidence="3">Monomer.</text>
</comment>
<evidence type="ECO:0000259" key="11">
    <source>
        <dbReference type="Pfam" id="PF05191"/>
    </source>
</evidence>
<comment type="caution">
    <text evidence="12">The sequence shown here is derived from an EMBL/GenBank/DDBJ whole genome shotgun (WGS) entry which is preliminary data.</text>
</comment>
<evidence type="ECO:0000256" key="7">
    <source>
        <dbReference type="ARBA" id="ARBA00022777"/>
    </source>
</evidence>
<protein>
    <recommendedName>
        <fullName evidence="4">adenylate kinase</fullName>
        <ecNumber evidence="4">2.7.4.3</ecNumber>
    </recommendedName>
    <alternativeName>
        <fullName evidence="8">ATP:AMP phosphotransferase</fullName>
    </alternativeName>
</protein>
<proteinExistence type="inferred from homology"/>
<dbReference type="SUPFAM" id="SSF52540">
    <property type="entry name" value="P-loop containing nucleoside triphosphate hydrolases"/>
    <property type="match status" value="1"/>
</dbReference>
<evidence type="ECO:0000256" key="5">
    <source>
        <dbReference type="ARBA" id="ARBA00022679"/>
    </source>
</evidence>
<evidence type="ECO:0000256" key="1">
    <source>
        <dbReference type="ARBA" id="ARBA00000582"/>
    </source>
</evidence>
<evidence type="ECO:0000256" key="6">
    <source>
        <dbReference type="ARBA" id="ARBA00022741"/>
    </source>
</evidence>
<dbReference type="InterPro" id="IPR036193">
    <property type="entry name" value="ADK_active_lid_dom_sf"/>
</dbReference>
<keyword evidence="6" id="KW-0547">Nucleotide-binding</keyword>
<organism evidence="12 13">
    <name type="scientific">Brassica cretica</name>
    <name type="common">Mustard</name>
    <dbReference type="NCBI Taxonomy" id="69181"/>
    <lineage>
        <taxon>Eukaryota</taxon>
        <taxon>Viridiplantae</taxon>
        <taxon>Streptophyta</taxon>
        <taxon>Embryophyta</taxon>
        <taxon>Tracheophyta</taxon>
        <taxon>Spermatophyta</taxon>
        <taxon>Magnoliopsida</taxon>
        <taxon>eudicotyledons</taxon>
        <taxon>Gunneridae</taxon>
        <taxon>Pentapetalae</taxon>
        <taxon>rosids</taxon>
        <taxon>malvids</taxon>
        <taxon>Brassicales</taxon>
        <taxon>Brassicaceae</taxon>
        <taxon>Brassiceae</taxon>
        <taxon>Brassica</taxon>
    </lineage>
</organism>
<keyword evidence="7 9" id="KW-0418">Kinase</keyword>
<dbReference type="PANTHER" id="PTHR23359">
    <property type="entry name" value="NUCLEOTIDE KINASE"/>
    <property type="match status" value="1"/>
</dbReference>
<dbReference type="InterPro" id="IPR007862">
    <property type="entry name" value="Adenylate_kinase_lid-dom"/>
</dbReference>
<dbReference type="SUPFAM" id="SSF57774">
    <property type="entry name" value="Microbial and mitochondrial ADK, insert 'zinc finger' domain"/>
    <property type="match status" value="1"/>
</dbReference>
<dbReference type="Gene3D" id="3.40.50.300">
    <property type="entry name" value="P-loop containing nucleotide triphosphate hydrolases"/>
    <property type="match status" value="2"/>
</dbReference>
<dbReference type="CDD" id="cd01428">
    <property type="entry name" value="ADK"/>
    <property type="match status" value="1"/>
</dbReference>
<dbReference type="NCBIfam" id="TIGR01351">
    <property type="entry name" value="adk"/>
    <property type="match status" value="1"/>
</dbReference>
<dbReference type="EC" id="2.7.4.3" evidence="4"/>
<feature type="compositionally biased region" description="Basic and acidic residues" evidence="10">
    <location>
        <begin position="22"/>
        <end position="34"/>
    </location>
</feature>
<keyword evidence="5 9" id="KW-0808">Transferase</keyword>
<reference evidence="12 13" key="1">
    <citation type="journal article" date="2020" name="BMC Genomics">
        <title>Intraspecific diversification of the crop wild relative Brassica cretica Lam. using demographic model selection.</title>
        <authorList>
            <person name="Kioukis A."/>
            <person name="Michalopoulou V.A."/>
            <person name="Briers L."/>
            <person name="Pirintsos S."/>
            <person name="Studholme D.J."/>
            <person name="Pavlidis P."/>
            <person name="Sarris P.F."/>
        </authorList>
    </citation>
    <scope>NUCLEOTIDE SEQUENCE [LARGE SCALE GENOMIC DNA]</scope>
    <source>
        <strain evidence="13">cv. PFS-1207/04</strain>
    </source>
</reference>
<dbReference type="InterPro" id="IPR000850">
    <property type="entry name" value="Adenylat/UMP-CMP_kin"/>
</dbReference>
<feature type="region of interest" description="Disordered" evidence="10">
    <location>
        <begin position="1"/>
        <end position="36"/>
    </location>
</feature>
<dbReference type="InterPro" id="IPR027417">
    <property type="entry name" value="P-loop_NTPase"/>
</dbReference>
<keyword evidence="13" id="KW-1185">Reference proteome</keyword>
<gene>
    <name evidence="12" type="ORF">DY000_02011573</name>
</gene>
<dbReference type="Proteomes" id="UP000266723">
    <property type="component" value="Unassembled WGS sequence"/>
</dbReference>
<dbReference type="Pfam" id="PF00406">
    <property type="entry name" value="ADK"/>
    <property type="match status" value="1"/>
</dbReference>
<evidence type="ECO:0000256" key="10">
    <source>
        <dbReference type="SAM" id="MobiDB-lite"/>
    </source>
</evidence>
<dbReference type="InterPro" id="IPR033690">
    <property type="entry name" value="Adenylat_kinase_CS"/>
</dbReference>
<evidence type="ECO:0000256" key="2">
    <source>
        <dbReference type="ARBA" id="ARBA00007220"/>
    </source>
</evidence>